<accession>F8L7U0</accession>
<dbReference type="Gene3D" id="2.40.160.160">
    <property type="entry name" value="Inverse autotransporter, beta-domain"/>
    <property type="match status" value="1"/>
</dbReference>
<dbReference type="HOGENOM" id="CLU_1065166_0_0_0"/>
<protein>
    <recommendedName>
        <fullName evidence="1">Inverse autotransporter beta-domain domain-containing protein</fullName>
    </recommendedName>
</protein>
<name>F8L7U0_SIMNZ</name>
<evidence type="ECO:0000313" key="2">
    <source>
        <dbReference type="EMBL" id="CCB88840.1"/>
    </source>
</evidence>
<proteinExistence type="predicted"/>
<dbReference type="InterPro" id="IPR024519">
    <property type="entry name" value="IAT_beta"/>
</dbReference>
<dbReference type="eggNOG" id="COG3210">
    <property type="taxonomic scope" value="Bacteria"/>
</dbReference>
<keyword evidence="3" id="KW-1185">Reference proteome</keyword>
<dbReference type="EMBL" id="FR872582">
    <property type="protein sequence ID" value="CCB88840.1"/>
    <property type="molecule type" value="Genomic_DNA"/>
</dbReference>
<gene>
    <name evidence="2" type="ordered locus">SNE_A09630</name>
</gene>
<dbReference type="KEGG" id="sng:SNE_A09630"/>
<dbReference type="AlphaFoldDB" id="F8L7U0"/>
<evidence type="ECO:0000259" key="1">
    <source>
        <dbReference type="Pfam" id="PF11924"/>
    </source>
</evidence>
<dbReference type="STRING" id="331113.SNE_A09630"/>
<dbReference type="RefSeq" id="WP_013943307.1">
    <property type="nucleotide sequence ID" value="NC_015713.1"/>
</dbReference>
<dbReference type="OrthoDB" id="21189at2"/>
<dbReference type="Pfam" id="PF11924">
    <property type="entry name" value="IAT_beta"/>
    <property type="match status" value="1"/>
</dbReference>
<feature type="domain" description="Inverse autotransporter beta-domain" evidence="1">
    <location>
        <begin position="68"/>
        <end position="138"/>
    </location>
</feature>
<dbReference type="InterPro" id="IPR038177">
    <property type="entry name" value="IAT_beta_sf"/>
</dbReference>
<dbReference type="Proteomes" id="UP000000496">
    <property type="component" value="Chromosome gsn.131"/>
</dbReference>
<reference key="1">
    <citation type="journal article" date="2011" name="Mol. Biol. Evol.">
        <title>Unity in variety -- the pan-genome of the Chlamydiae.</title>
        <authorList>
            <person name="Collingro A."/>
            <person name="Tischler P."/>
            <person name="Weinmaier T."/>
            <person name="Penz T."/>
            <person name="Heinz E."/>
            <person name="Brunham R.C."/>
            <person name="Read T.D."/>
            <person name="Bavoil P.M."/>
            <person name="Sachse K."/>
            <person name="Kahane S."/>
            <person name="Friedman M.G."/>
            <person name="Rattei T."/>
            <person name="Myers G.S.A."/>
            <person name="Horn M."/>
        </authorList>
    </citation>
    <scope>NUCLEOTIDE SEQUENCE</scope>
    <source>
        <strain>Z</strain>
    </source>
</reference>
<organism evidence="2 3">
    <name type="scientific">Simkania negevensis (strain ATCC VR-1471 / DSM 27360 / Z)</name>
    <dbReference type="NCBI Taxonomy" id="331113"/>
    <lineage>
        <taxon>Bacteria</taxon>
        <taxon>Pseudomonadati</taxon>
        <taxon>Chlamydiota</taxon>
        <taxon>Chlamydiia</taxon>
        <taxon>Parachlamydiales</taxon>
        <taxon>Simkaniaceae</taxon>
        <taxon>Simkania</taxon>
    </lineage>
</organism>
<sequence>MWRLIFLFLFPLLSFSQEGIPPSYSFLKHREHKGVGYDTGYTSVDLMVNLINFSQFYPFLNARGHVFNNGRFAANLGVAGRYLSPRKDWILGINVFYDYRDTKLFAGQQLGAGAELFFRSTALRFNSYVPIGVVKRKEGSHIQVALTNLQGEVETSLLKWDSFILRGAVGVYYLAKRTFDDSTFGKTWGTQIKLTSILYEWIELGMETTYDYIFNFTFQGYVALKIPLGNSRLHFPNDSFLPSLFQPIRRNEIIPIQKTRS</sequence>
<evidence type="ECO:0000313" key="3">
    <source>
        <dbReference type="Proteomes" id="UP000000496"/>
    </source>
</evidence>
<reference evidence="2 3" key="2">
    <citation type="journal article" date="2011" name="Mol. Biol. Evol.">
        <title>Unity in variety--the pan-genome of the Chlamydiae.</title>
        <authorList>
            <person name="Collingro A."/>
            <person name="Tischler P."/>
            <person name="Weinmaier T."/>
            <person name="Penz T."/>
            <person name="Heinz E."/>
            <person name="Brunham R.C."/>
            <person name="Read T.D."/>
            <person name="Bavoil P.M."/>
            <person name="Sachse K."/>
            <person name="Kahane S."/>
            <person name="Friedman M.G."/>
            <person name="Rattei T."/>
            <person name="Myers G.S."/>
            <person name="Horn M."/>
        </authorList>
    </citation>
    <scope>NUCLEOTIDE SEQUENCE [LARGE SCALE GENOMIC DNA]</scope>
    <source>
        <strain evidence="3">ATCC VR-1471 / Z</strain>
    </source>
</reference>